<evidence type="ECO:0000259" key="1">
    <source>
        <dbReference type="SMART" id="SM00731"/>
    </source>
</evidence>
<reference evidence="2 3" key="1">
    <citation type="submission" date="2020-07" db="EMBL/GenBank/DDBJ databases">
        <title>Alkalicella. sp. LB2 genome.</title>
        <authorList>
            <person name="Postec A."/>
            <person name="Quemeneur M."/>
        </authorList>
    </citation>
    <scope>NUCLEOTIDE SEQUENCE [LARGE SCALE GENOMIC DNA]</scope>
    <source>
        <strain evidence="2 3">LB2</strain>
    </source>
</reference>
<sequence length="161" mass="18951">MEKQQELISFSGEDLQNLVQKISRDFFEGLPYIKTTFKHSAYFNNRLRTTAGRYFINQGNIELNPKYYEKYGLEGLISTIKHELAHYHLHQMGLPYKHRDKEFIALVKIVNAPMHAKPMRQYKYVYTCSTCGVSFHRMKKINTNKYRCGKCKGTITLKETV</sequence>
<dbReference type="InterPro" id="IPR006640">
    <property type="entry name" value="SprT-like_domain"/>
</dbReference>
<dbReference type="Pfam" id="PF10263">
    <property type="entry name" value="SprT-like"/>
    <property type="match status" value="1"/>
</dbReference>
<dbReference type="SMART" id="SM00731">
    <property type="entry name" value="SprT"/>
    <property type="match status" value="1"/>
</dbReference>
<keyword evidence="3" id="KW-1185">Reference proteome</keyword>
<evidence type="ECO:0000313" key="3">
    <source>
        <dbReference type="Proteomes" id="UP000516160"/>
    </source>
</evidence>
<protein>
    <submittedName>
        <fullName evidence="2">SprT family protein</fullName>
    </submittedName>
</protein>
<dbReference type="AlphaFoldDB" id="A0A7G9WC37"/>
<feature type="domain" description="SprT-like" evidence="1">
    <location>
        <begin position="13"/>
        <end position="158"/>
    </location>
</feature>
<gene>
    <name evidence="2" type="ORF">HYG86_16465</name>
</gene>
<dbReference type="NCBIfam" id="NF003339">
    <property type="entry name" value="PRK04351.1"/>
    <property type="match status" value="1"/>
</dbReference>
<proteinExistence type="predicted"/>
<dbReference type="Pfam" id="PF17283">
    <property type="entry name" value="Zn_ribbon_SprT"/>
    <property type="match status" value="1"/>
</dbReference>
<dbReference type="RefSeq" id="WP_213166642.1">
    <property type="nucleotide sequence ID" value="NZ_CP058559.1"/>
</dbReference>
<dbReference type="Proteomes" id="UP000516160">
    <property type="component" value="Chromosome"/>
</dbReference>
<dbReference type="EMBL" id="CP058559">
    <property type="protein sequence ID" value="QNO16249.1"/>
    <property type="molecule type" value="Genomic_DNA"/>
</dbReference>
<dbReference type="GO" id="GO:0006950">
    <property type="term" value="P:response to stress"/>
    <property type="evidence" value="ECO:0007669"/>
    <property type="project" value="UniProtKB-ARBA"/>
</dbReference>
<dbReference type="InterPro" id="IPR035240">
    <property type="entry name" value="SprT_Zn_ribbon"/>
</dbReference>
<dbReference type="KEGG" id="acae:HYG86_16465"/>
<evidence type="ECO:0000313" key="2">
    <source>
        <dbReference type="EMBL" id="QNO16249.1"/>
    </source>
</evidence>
<accession>A0A7G9WC37</accession>
<name>A0A7G9WC37_ALKCA</name>
<organism evidence="2 3">
    <name type="scientific">Alkalicella caledoniensis</name>
    <dbReference type="NCBI Taxonomy" id="2731377"/>
    <lineage>
        <taxon>Bacteria</taxon>
        <taxon>Bacillati</taxon>
        <taxon>Bacillota</taxon>
        <taxon>Clostridia</taxon>
        <taxon>Eubacteriales</taxon>
        <taxon>Proteinivoracaceae</taxon>
        <taxon>Alkalicella</taxon>
    </lineage>
</organism>